<feature type="domain" description="DUF4236" evidence="2">
    <location>
        <begin position="40"/>
        <end position="91"/>
    </location>
</feature>
<feature type="compositionally biased region" description="Basic and acidic residues" evidence="1">
    <location>
        <begin position="1"/>
        <end position="23"/>
    </location>
</feature>
<gene>
    <name evidence="3" type="ORF">GCM10012286_45600</name>
</gene>
<organism evidence="3 4">
    <name type="scientific">Streptomyces lasiicapitis</name>
    <dbReference type="NCBI Taxonomy" id="1923961"/>
    <lineage>
        <taxon>Bacteria</taxon>
        <taxon>Bacillati</taxon>
        <taxon>Actinomycetota</taxon>
        <taxon>Actinomycetes</taxon>
        <taxon>Kitasatosporales</taxon>
        <taxon>Streptomycetaceae</taxon>
        <taxon>Streptomyces</taxon>
    </lineage>
</organism>
<keyword evidence="4" id="KW-1185">Reference proteome</keyword>
<name>A0ABQ2MA48_9ACTN</name>
<evidence type="ECO:0000313" key="3">
    <source>
        <dbReference type="EMBL" id="GGO48904.1"/>
    </source>
</evidence>
<comment type="caution">
    <text evidence="3">The sequence shown here is derived from an EMBL/GenBank/DDBJ whole genome shotgun (WGS) entry which is preliminary data.</text>
</comment>
<feature type="region of interest" description="Disordered" evidence="1">
    <location>
        <begin position="1"/>
        <end position="34"/>
    </location>
</feature>
<dbReference type="Pfam" id="PF14020">
    <property type="entry name" value="DUF4236"/>
    <property type="match status" value="1"/>
</dbReference>
<dbReference type="Proteomes" id="UP000656881">
    <property type="component" value="Unassembled WGS sequence"/>
</dbReference>
<dbReference type="EMBL" id="BMNG01000010">
    <property type="protein sequence ID" value="GGO48904.1"/>
    <property type="molecule type" value="Genomic_DNA"/>
</dbReference>
<accession>A0ABQ2MA48</accession>
<protein>
    <recommendedName>
        <fullName evidence="2">DUF4236 domain-containing protein</fullName>
    </recommendedName>
</protein>
<evidence type="ECO:0000256" key="1">
    <source>
        <dbReference type="SAM" id="MobiDB-lite"/>
    </source>
</evidence>
<dbReference type="InterPro" id="IPR025330">
    <property type="entry name" value="DUF4236"/>
</dbReference>
<evidence type="ECO:0000313" key="4">
    <source>
        <dbReference type="Proteomes" id="UP000656881"/>
    </source>
</evidence>
<evidence type="ECO:0000259" key="2">
    <source>
        <dbReference type="Pfam" id="PF14020"/>
    </source>
</evidence>
<feature type="region of interest" description="Disordered" evidence="1">
    <location>
        <begin position="65"/>
        <end position="98"/>
    </location>
</feature>
<sequence length="98" mass="11319">MRESVRDGYAPDRQNERQHERPTRAQSVRSAECEESTVSFTFHKTFRILPGVRLRINGRSWSLTLGGRHGQHTINSNGRRTSTLDAGPFSARRDHHRH</sequence>
<proteinExistence type="predicted"/>
<feature type="compositionally biased region" description="Polar residues" evidence="1">
    <location>
        <begin position="72"/>
        <end position="84"/>
    </location>
</feature>
<reference evidence="4" key="1">
    <citation type="journal article" date="2019" name="Int. J. Syst. Evol. Microbiol.">
        <title>The Global Catalogue of Microorganisms (GCM) 10K type strain sequencing project: providing services to taxonomists for standard genome sequencing and annotation.</title>
        <authorList>
            <consortium name="The Broad Institute Genomics Platform"/>
            <consortium name="The Broad Institute Genome Sequencing Center for Infectious Disease"/>
            <person name="Wu L."/>
            <person name="Ma J."/>
        </authorList>
    </citation>
    <scope>NUCLEOTIDE SEQUENCE [LARGE SCALE GENOMIC DNA]</scope>
    <source>
        <strain evidence="4">CGMCC 4.7349</strain>
    </source>
</reference>